<keyword evidence="7 13" id="KW-0328">Glycosyltransferase</keyword>
<keyword evidence="11 13" id="KW-0547">Nucleotide-binding</keyword>
<evidence type="ECO:0000256" key="12">
    <source>
        <dbReference type="ARBA" id="ARBA00022842"/>
    </source>
</evidence>
<dbReference type="PANTHER" id="PTHR43340">
    <property type="entry name" value="HYPOXANTHINE-GUANINE PHOSPHORIBOSYLTRANSFERASE"/>
    <property type="match status" value="1"/>
</dbReference>
<comment type="pathway">
    <text evidence="3 13">Purine metabolism; IMP biosynthesis via salvage pathway; IMP from hypoxanthine: step 1/1.</text>
</comment>
<keyword evidence="6 13" id="KW-0963">Cytoplasm</keyword>
<dbReference type="EC" id="2.4.2.8" evidence="5 13"/>
<proteinExistence type="inferred from homology"/>
<accession>A0A6U4Y0W5</accession>
<feature type="domain" description="Phosphoribosyltransferase" evidence="14">
    <location>
        <begin position="24"/>
        <end position="171"/>
    </location>
</feature>
<evidence type="ECO:0000256" key="6">
    <source>
        <dbReference type="ARBA" id="ARBA00022490"/>
    </source>
</evidence>
<protein>
    <recommendedName>
        <fullName evidence="5 13">Hypoxanthine phosphoribosyltransferase</fullName>
        <ecNumber evidence="5 13">2.4.2.8</ecNumber>
    </recommendedName>
</protein>
<evidence type="ECO:0000256" key="3">
    <source>
        <dbReference type="ARBA" id="ARBA00004669"/>
    </source>
</evidence>
<evidence type="ECO:0000256" key="5">
    <source>
        <dbReference type="ARBA" id="ARBA00011895"/>
    </source>
</evidence>
<keyword evidence="9 13" id="KW-0479">Metal-binding</keyword>
<dbReference type="InterPro" id="IPR050408">
    <property type="entry name" value="HGPRT"/>
</dbReference>
<evidence type="ECO:0000256" key="7">
    <source>
        <dbReference type="ARBA" id="ARBA00022676"/>
    </source>
</evidence>
<evidence type="ECO:0000256" key="9">
    <source>
        <dbReference type="ARBA" id="ARBA00022723"/>
    </source>
</evidence>
<dbReference type="GO" id="GO:0006166">
    <property type="term" value="P:purine ribonucleoside salvage"/>
    <property type="evidence" value="ECO:0007669"/>
    <property type="project" value="UniProtKB-KW"/>
</dbReference>
<keyword evidence="8 13" id="KW-0808">Transferase</keyword>
<evidence type="ECO:0000256" key="1">
    <source>
        <dbReference type="ARBA" id="ARBA00001946"/>
    </source>
</evidence>
<evidence type="ECO:0000256" key="8">
    <source>
        <dbReference type="ARBA" id="ARBA00022679"/>
    </source>
</evidence>
<dbReference type="GO" id="GO:0032264">
    <property type="term" value="P:IMP salvage"/>
    <property type="evidence" value="ECO:0007669"/>
    <property type="project" value="UniProtKB-UniPathway"/>
</dbReference>
<dbReference type="AlphaFoldDB" id="A0A6U4Y0W5"/>
<dbReference type="FunFam" id="3.40.50.2020:FF:000006">
    <property type="entry name" value="Hypoxanthine phosphoribosyltransferase"/>
    <property type="match status" value="1"/>
</dbReference>
<dbReference type="CDD" id="cd06223">
    <property type="entry name" value="PRTases_typeI"/>
    <property type="match status" value="1"/>
</dbReference>
<evidence type="ECO:0000256" key="10">
    <source>
        <dbReference type="ARBA" id="ARBA00022726"/>
    </source>
</evidence>
<dbReference type="GO" id="GO:0000166">
    <property type="term" value="F:nucleotide binding"/>
    <property type="evidence" value="ECO:0007669"/>
    <property type="project" value="UniProtKB-KW"/>
</dbReference>
<dbReference type="Gene3D" id="3.40.50.2020">
    <property type="match status" value="1"/>
</dbReference>
<dbReference type="UniPathway" id="UPA00591">
    <property type="reaction ID" value="UER00648"/>
</dbReference>
<dbReference type="GO" id="GO:0032263">
    <property type="term" value="P:GMP salvage"/>
    <property type="evidence" value="ECO:0007669"/>
    <property type="project" value="TreeGrafter"/>
</dbReference>
<dbReference type="NCBIfam" id="TIGR01203">
    <property type="entry name" value="HGPRTase"/>
    <property type="match status" value="1"/>
</dbReference>
<comment type="cofactor">
    <cofactor evidence="1 13">
        <name>Mg(2+)</name>
        <dbReference type="ChEBI" id="CHEBI:18420"/>
    </cofactor>
</comment>
<reference evidence="15" key="1">
    <citation type="submission" date="2021-01" db="EMBL/GenBank/DDBJ databases">
        <authorList>
            <person name="Corre E."/>
            <person name="Pelletier E."/>
            <person name="Niang G."/>
            <person name="Scheremetjew M."/>
            <person name="Finn R."/>
            <person name="Kale V."/>
            <person name="Holt S."/>
            <person name="Cochrane G."/>
            <person name="Meng A."/>
            <person name="Brown T."/>
            <person name="Cohen L."/>
        </authorList>
    </citation>
    <scope>NUCLEOTIDE SEQUENCE</scope>
    <source>
        <strain evidence="15">CCMP441</strain>
    </source>
</reference>
<dbReference type="SUPFAM" id="SSF53271">
    <property type="entry name" value="PRTase-like"/>
    <property type="match status" value="1"/>
</dbReference>
<comment type="similarity">
    <text evidence="4 13">Belongs to the purine/pyrimidine phosphoribosyltransferase family.</text>
</comment>
<dbReference type="GO" id="GO:0005829">
    <property type="term" value="C:cytosol"/>
    <property type="evidence" value="ECO:0007669"/>
    <property type="project" value="TreeGrafter"/>
</dbReference>
<evidence type="ECO:0000256" key="4">
    <source>
        <dbReference type="ARBA" id="ARBA00008391"/>
    </source>
</evidence>
<gene>
    <name evidence="15" type="ORF">HAND1043_LOCUS10711</name>
</gene>
<dbReference type="Pfam" id="PF00156">
    <property type="entry name" value="Pribosyltran"/>
    <property type="match status" value="1"/>
</dbReference>
<keyword evidence="12 13" id="KW-0460">Magnesium</keyword>
<evidence type="ECO:0000313" key="15">
    <source>
        <dbReference type="EMBL" id="CAD8744216.1"/>
    </source>
</evidence>
<dbReference type="GO" id="GO:0004422">
    <property type="term" value="F:hypoxanthine phosphoribosyltransferase activity"/>
    <property type="evidence" value="ECO:0007669"/>
    <property type="project" value="InterPro"/>
</dbReference>
<dbReference type="PANTHER" id="PTHR43340:SF1">
    <property type="entry name" value="HYPOXANTHINE PHOSPHORIBOSYLTRANSFERASE"/>
    <property type="match status" value="1"/>
</dbReference>
<dbReference type="GO" id="GO:0000287">
    <property type="term" value="F:magnesium ion binding"/>
    <property type="evidence" value="ECO:0007669"/>
    <property type="project" value="TreeGrafter"/>
</dbReference>
<dbReference type="EMBL" id="HBFK01017351">
    <property type="protein sequence ID" value="CAD8744216.1"/>
    <property type="molecule type" value="Transcribed_RNA"/>
</dbReference>
<evidence type="ECO:0000256" key="13">
    <source>
        <dbReference type="RuleBase" id="RU364099"/>
    </source>
</evidence>
<evidence type="ECO:0000256" key="2">
    <source>
        <dbReference type="ARBA" id="ARBA00004496"/>
    </source>
</evidence>
<comment type="catalytic activity">
    <reaction evidence="13">
        <text>IMP + diphosphate = hypoxanthine + 5-phospho-alpha-D-ribose 1-diphosphate</text>
        <dbReference type="Rhea" id="RHEA:17973"/>
        <dbReference type="ChEBI" id="CHEBI:17368"/>
        <dbReference type="ChEBI" id="CHEBI:33019"/>
        <dbReference type="ChEBI" id="CHEBI:58017"/>
        <dbReference type="ChEBI" id="CHEBI:58053"/>
        <dbReference type="EC" id="2.4.2.8"/>
    </reaction>
</comment>
<dbReference type="GO" id="GO:0046100">
    <property type="term" value="P:hypoxanthine metabolic process"/>
    <property type="evidence" value="ECO:0007669"/>
    <property type="project" value="TreeGrafter"/>
</dbReference>
<comment type="subcellular location">
    <subcellularLocation>
        <location evidence="2 13">Cytoplasm</location>
    </subcellularLocation>
</comment>
<evidence type="ECO:0000259" key="14">
    <source>
        <dbReference type="Pfam" id="PF00156"/>
    </source>
</evidence>
<organism evidence="15">
    <name type="scientific">Hemiselmis andersenii</name>
    <name type="common">Cryptophyte alga</name>
    <dbReference type="NCBI Taxonomy" id="464988"/>
    <lineage>
        <taxon>Eukaryota</taxon>
        <taxon>Cryptophyceae</taxon>
        <taxon>Cryptomonadales</taxon>
        <taxon>Hemiselmidaceae</taxon>
        <taxon>Hemiselmis</taxon>
    </lineage>
</organism>
<name>A0A6U4Y0W5_HEMAN</name>
<dbReference type="InterPro" id="IPR005904">
    <property type="entry name" value="Hxn_phspho_trans"/>
</dbReference>
<dbReference type="InterPro" id="IPR029057">
    <property type="entry name" value="PRTase-like"/>
</dbReference>
<dbReference type="InterPro" id="IPR000836">
    <property type="entry name" value="PRTase_dom"/>
</dbReference>
<sequence>MGDFEVPKFMVKEEIESLLYTPEDIKKRCKDLGAEIDKAYGKLDKPLIIICTLKGAAVFFADLVRELHIDHVWEFMSFSSYGTGTTSSGAVQMVLDLKMDIGDRDVLVVEDILDTGNTLKYMIKQLHAREPRSVKTVVLLHKTEMTIPGVTADFVGWQIPNKFVVGYGLDFAQKYRGLPFIGVLAPWVYKKTDKVADGSILNGDVTLPQSNSGASSPLPP</sequence>
<dbReference type="GO" id="GO:0006178">
    <property type="term" value="P:guanine salvage"/>
    <property type="evidence" value="ECO:0007669"/>
    <property type="project" value="TreeGrafter"/>
</dbReference>
<evidence type="ECO:0000256" key="11">
    <source>
        <dbReference type="ARBA" id="ARBA00022741"/>
    </source>
</evidence>
<keyword evidence="10 13" id="KW-0660">Purine salvage</keyword>